<gene>
    <name evidence="1" type="ORF">ETSY1_21485</name>
</gene>
<keyword evidence="2" id="KW-1185">Reference proteome</keyword>
<dbReference type="HOGENOM" id="CLU_3096829_0_0_7"/>
<evidence type="ECO:0000313" key="1">
    <source>
        <dbReference type="EMBL" id="ETW97735.1"/>
    </source>
</evidence>
<accession>W4LJ43</accession>
<sequence>MAIAPLETHPVLIVDTDAMLSLTVASQSFRTVTWQRREIVQAVSVMQQAPW</sequence>
<comment type="caution">
    <text evidence="1">The sequence shown here is derived from an EMBL/GenBank/DDBJ whole genome shotgun (WGS) entry which is preliminary data.</text>
</comment>
<evidence type="ECO:0000313" key="2">
    <source>
        <dbReference type="Proteomes" id="UP000019141"/>
    </source>
</evidence>
<protein>
    <submittedName>
        <fullName evidence="1">Uncharacterized protein</fullName>
    </submittedName>
</protein>
<proteinExistence type="predicted"/>
<dbReference type="Proteomes" id="UP000019141">
    <property type="component" value="Unassembled WGS sequence"/>
</dbReference>
<organism evidence="1 2">
    <name type="scientific">Entotheonella factor</name>
    <dbReference type="NCBI Taxonomy" id="1429438"/>
    <lineage>
        <taxon>Bacteria</taxon>
        <taxon>Pseudomonadati</taxon>
        <taxon>Nitrospinota/Tectimicrobiota group</taxon>
        <taxon>Candidatus Tectimicrobiota</taxon>
        <taxon>Candidatus Entotheonellia</taxon>
        <taxon>Candidatus Entotheonellales</taxon>
        <taxon>Candidatus Entotheonellaceae</taxon>
        <taxon>Candidatus Entotheonella</taxon>
    </lineage>
</organism>
<reference evidence="1 2" key="1">
    <citation type="journal article" date="2014" name="Nature">
        <title>An environmental bacterial taxon with a large and distinct metabolic repertoire.</title>
        <authorList>
            <person name="Wilson M.C."/>
            <person name="Mori T."/>
            <person name="Ruckert C."/>
            <person name="Uria A.R."/>
            <person name="Helf M.J."/>
            <person name="Takada K."/>
            <person name="Gernert C."/>
            <person name="Steffens U.A."/>
            <person name="Heycke N."/>
            <person name="Schmitt S."/>
            <person name="Rinke C."/>
            <person name="Helfrich E.J."/>
            <person name="Brachmann A.O."/>
            <person name="Gurgui C."/>
            <person name="Wakimoto T."/>
            <person name="Kracht M."/>
            <person name="Crusemann M."/>
            <person name="Hentschel U."/>
            <person name="Abe I."/>
            <person name="Matsunaga S."/>
            <person name="Kalinowski J."/>
            <person name="Takeyama H."/>
            <person name="Piel J."/>
        </authorList>
    </citation>
    <scope>NUCLEOTIDE SEQUENCE [LARGE SCALE GENOMIC DNA]</scope>
    <source>
        <strain evidence="2">TSY1</strain>
    </source>
</reference>
<name>W4LJ43_ENTF1</name>
<dbReference type="AlphaFoldDB" id="W4LJ43"/>
<dbReference type="EMBL" id="AZHW01000626">
    <property type="protein sequence ID" value="ETW97735.1"/>
    <property type="molecule type" value="Genomic_DNA"/>
</dbReference>